<proteinExistence type="predicted"/>
<reference evidence="1 2" key="1">
    <citation type="submission" date="2020-08" db="EMBL/GenBank/DDBJ databases">
        <title>Putative novel bacterial strains isolated from necrotic wheat leaf tissues caused by Xanthomonas translucens.</title>
        <authorList>
            <person name="Tambong J.T."/>
        </authorList>
    </citation>
    <scope>NUCLEOTIDE SEQUENCE [LARGE SCALE GENOMIC DNA]</scope>
    <source>
        <strain evidence="2">DOAB 1063</strain>
    </source>
</reference>
<evidence type="ECO:0000313" key="1">
    <source>
        <dbReference type="EMBL" id="MBC3940926.1"/>
    </source>
</evidence>
<name>A0ABR7AKJ3_9SPHN</name>
<dbReference type="EMBL" id="JACONT010000006">
    <property type="protein sequence ID" value="MBC3940926.1"/>
    <property type="molecule type" value="Genomic_DNA"/>
</dbReference>
<organism evidence="1 2">
    <name type="scientific">Sphingomonas albertensis</name>
    <dbReference type="NCBI Taxonomy" id="2762591"/>
    <lineage>
        <taxon>Bacteria</taxon>
        <taxon>Pseudomonadati</taxon>
        <taxon>Pseudomonadota</taxon>
        <taxon>Alphaproteobacteria</taxon>
        <taxon>Sphingomonadales</taxon>
        <taxon>Sphingomonadaceae</taxon>
        <taxon>Sphingomonas</taxon>
    </lineage>
</organism>
<sequence length="53" mass="5546">MTASATGANSRMRSGWAVAQLEVDIGVDRVCVAECVDRFDIPGSGTVGFKQAD</sequence>
<gene>
    <name evidence="1" type="ORF">H8S47_04415</name>
</gene>
<accession>A0ABR7AKJ3</accession>
<dbReference type="RefSeq" id="WP_187502708.1">
    <property type="nucleotide sequence ID" value="NZ_CP162536.1"/>
</dbReference>
<evidence type="ECO:0000313" key="2">
    <source>
        <dbReference type="Proteomes" id="UP000597613"/>
    </source>
</evidence>
<keyword evidence="2" id="KW-1185">Reference proteome</keyword>
<comment type="caution">
    <text evidence="1">The sequence shown here is derived from an EMBL/GenBank/DDBJ whole genome shotgun (WGS) entry which is preliminary data.</text>
</comment>
<protein>
    <submittedName>
        <fullName evidence="1">Uncharacterized protein</fullName>
    </submittedName>
</protein>
<dbReference type="Proteomes" id="UP000597613">
    <property type="component" value="Unassembled WGS sequence"/>
</dbReference>